<dbReference type="Proteomes" id="UP000515202">
    <property type="component" value="Unplaced"/>
</dbReference>
<proteinExistence type="predicted"/>
<evidence type="ECO:0000256" key="1">
    <source>
        <dbReference type="SAM" id="MobiDB-lite"/>
    </source>
</evidence>
<keyword evidence="2" id="KW-1185">Reference proteome</keyword>
<name>A0A6P3RPQ6_PTEVA</name>
<protein>
    <submittedName>
        <fullName evidence="3">Phospholipase B1, membrane-associated-like</fullName>
    </submittedName>
</protein>
<reference evidence="3" key="1">
    <citation type="submission" date="2025-08" db="UniProtKB">
        <authorList>
            <consortium name="RefSeq"/>
        </authorList>
    </citation>
    <scope>IDENTIFICATION</scope>
    <source>
        <tissue evidence="3">Kidney</tissue>
    </source>
</reference>
<evidence type="ECO:0000313" key="3">
    <source>
        <dbReference type="RefSeq" id="XP_011385165.2"/>
    </source>
</evidence>
<feature type="non-terminal residue" evidence="3">
    <location>
        <position position="79"/>
    </location>
</feature>
<gene>
    <name evidence="3" type="primary">LOC105310744</name>
</gene>
<dbReference type="OrthoDB" id="10265800at2759"/>
<dbReference type="AlphaFoldDB" id="A0A6P3RPQ6"/>
<accession>A0A6P3RPQ6</accession>
<dbReference type="KEGG" id="pvp:105310744"/>
<sequence>MDLSEVVGASPWHQETHLSSTAEPCSCPGETSKLFKVVTQWSYQESWERLLASSKYNEQESFAVVFQPFYETALEPLSV</sequence>
<organism evidence="2 3">
    <name type="scientific">Pteropus vampyrus</name>
    <name type="common">Large flying fox</name>
    <dbReference type="NCBI Taxonomy" id="132908"/>
    <lineage>
        <taxon>Eukaryota</taxon>
        <taxon>Metazoa</taxon>
        <taxon>Chordata</taxon>
        <taxon>Craniata</taxon>
        <taxon>Vertebrata</taxon>
        <taxon>Euteleostomi</taxon>
        <taxon>Mammalia</taxon>
        <taxon>Eutheria</taxon>
        <taxon>Laurasiatheria</taxon>
        <taxon>Chiroptera</taxon>
        <taxon>Yinpterochiroptera</taxon>
        <taxon>Pteropodoidea</taxon>
        <taxon>Pteropodidae</taxon>
        <taxon>Pteropodinae</taxon>
        <taxon>Pteropus</taxon>
    </lineage>
</organism>
<evidence type="ECO:0000313" key="2">
    <source>
        <dbReference type="Proteomes" id="UP000515202"/>
    </source>
</evidence>
<dbReference type="GeneID" id="105310744"/>
<dbReference type="RefSeq" id="XP_011385165.2">
    <property type="nucleotide sequence ID" value="XM_011386863.2"/>
</dbReference>
<feature type="region of interest" description="Disordered" evidence="1">
    <location>
        <begin position="1"/>
        <end position="26"/>
    </location>
</feature>